<sequence>MPFTSPSISNKNNNFRIGPLAPVHDVLIIVQECIVFTILQGVSLLVPSFPLSLAEELSIESNPTHIQCINTDLVLDSRYQIDENMLTISLPHIPKKIISCTIDNITLKEKLNPCESNDWDLAIAIYQYNVVVKYTDFFENLFTISQRSCSRYQRTFVKHSSGLLEVKLNIECIHSKI</sequence>
<gene>
    <name evidence="1" type="ordered locus">Amet_3453</name>
</gene>
<name>A6TTR3_ALKMQ</name>
<organism evidence="1 2">
    <name type="scientific">Alkaliphilus metalliredigens (strain QYMF)</name>
    <dbReference type="NCBI Taxonomy" id="293826"/>
    <lineage>
        <taxon>Bacteria</taxon>
        <taxon>Bacillati</taxon>
        <taxon>Bacillota</taxon>
        <taxon>Clostridia</taxon>
        <taxon>Peptostreptococcales</taxon>
        <taxon>Natronincolaceae</taxon>
        <taxon>Alkaliphilus</taxon>
    </lineage>
</organism>
<proteinExistence type="predicted"/>
<dbReference type="KEGG" id="amt:Amet_3453"/>
<protein>
    <recommendedName>
        <fullName evidence="3">SipL SPOCS domain-containing protein</fullName>
    </recommendedName>
</protein>
<dbReference type="RefSeq" id="WP_012064544.1">
    <property type="nucleotide sequence ID" value="NC_009633.1"/>
</dbReference>
<dbReference type="OrthoDB" id="1723353at2"/>
<dbReference type="Proteomes" id="UP000001572">
    <property type="component" value="Chromosome"/>
</dbReference>
<dbReference type="STRING" id="293826.Amet_3453"/>
<keyword evidence="2" id="KW-1185">Reference proteome</keyword>
<dbReference type="EMBL" id="CP000724">
    <property type="protein sequence ID" value="ABR49581.1"/>
    <property type="molecule type" value="Genomic_DNA"/>
</dbReference>
<evidence type="ECO:0008006" key="3">
    <source>
        <dbReference type="Google" id="ProtNLM"/>
    </source>
</evidence>
<dbReference type="AlphaFoldDB" id="A6TTR3"/>
<accession>A6TTR3</accession>
<dbReference type="HOGENOM" id="CLU_1514824_0_0_9"/>
<evidence type="ECO:0000313" key="2">
    <source>
        <dbReference type="Proteomes" id="UP000001572"/>
    </source>
</evidence>
<evidence type="ECO:0000313" key="1">
    <source>
        <dbReference type="EMBL" id="ABR49581.1"/>
    </source>
</evidence>
<reference evidence="2" key="1">
    <citation type="journal article" date="2016" name="Genome Announc.">
        <title>Complete genome sequence of Alkaliphilus metalliredigens strain QYMF, an alkaliphilic and metal-reducing bacterium isolated from borax-contaminated leachate ponds.</title>
        <authorList>
            <person name="Hwang C."/>
            <person name="Copeland A."/>
            <person name="Lucas S."/>
            <person name="Lapidus A."/>
            <person name="Barry K."/>
            <person name="Detter J.C."/>
            <person name="Glavina Del Rio T."/>
            <person name="Hammon N."/>
            <person name="Israni S."/>
            <person name="Dalin E."/>
            <person name="Tice H."/>
            <person name="Pitluck S."/>
            <person name="Chertkov O."/>
            <person name="Brettin T."/>
            <person name="Bruce D."/>
            <person name="Han C."/>
            <person name="Schmutz J."/>
            <person name="Larimer F."/>
            <person name="Land M.L."/>
            <person name="Hauser L."/>
            <person name="Kyrpides N."/>
            <person name="Mikhailova N."/>
            <person name="Ye Q."/>
            <person name="Zhou J."/>
            <person name="Richardson P."/>
            <person name="Fields M.W."/>
        </authorList>
    </citation>
    <scope>NUCLEOTIDE SEQUENCE [LARGE SCALE GENOMIC DNA]</scope>
    <source>
        <strain evidence="2">QYMF</strain>
    </source>
</reference>
<dbReference type="eggNOG" id="ENOG5034479">
    <property type="taxonomic scope" value="Bacteria"/>
</dbReference>